<dbReference type="Pfam" id="PF01636">
    <property type="entry name" value="APH"/>
    <property type="match status" value="1"/>
</dbReference>
<evidence type="ECO:0000313" key="8">
    <source>
        <dbReference type="Proteomes" id="UP001165366"/>
    </source>
</evidence>
<evidence type="ECO:0000256" key="3">
    <source>
        <dbReference type="ARBA" id="ARBA00022741"/>
    </source>
</evidence>
<evidence type="ECO:0000259" key="6">
    <source>
        <dbReference type="Pfam" id="PF01636"/>
    </source>
</evidence>
<dbReference type="PANTHER" id="PTHR34273">
    <property type="entry name" value="METHYLTHIORIBOSE KINASE"/>
    <property type="match status" value="1"/>
</dbReference>
<dbReference type="RefSeq" id="WP_237852080.1">
    <property type="nucleotide sequence ID" value="NZ_JAKLWS010000001.1"/>
</dbReference>
<dbReference type="PROSITE" id="PS00109">
    <property type="entry name" value="PROTEIN_KINASE_TYR"/>
    <property type="match status" value="1"/>
</dbReference>
<evidence type="ECO:0000256" key="4">
    <source>
        <dbReference type="ARBA" id="ARBA00022777"/>
    </source>
</evidence>
<comment type="similarity">
    <text evidence="1">Belongs to the methylthioribose kinase family.</text>
</comment>
<name>A0ABS9K8P7_9BACT</name>
<organism evidence="7 8">
    <name type="scientific">Rhodohalobacter sulfatireducens</name>
    <dbReference type="NCBI Taxonomy" id="2911366"/>
    <lineage>
        <taxon>Bacteria</taxon>
        <taxon>Pseudomonadati</taxon>
        <taxon>Balneolota</taxon>
        <taxon>Balneolia</taxon>
        <taxon>Balneolales</taxon>
        <taxon>Balneolaceae</taxon>
        <taxon>Rhodohalobacter</taxon>
    </lineage>
</organism>
<proteinExistence type="inferred from homology"/>
<keyword evidence="8" id="KW-1185">Reference proteome</keyword>
<keyword evidence="5" id="KW-0067">ATP-binding</keyword>
<sequence length="334" mass="39223">MDKGKIRNLLRQKNLVYGSEITFKHLKGGVSSDIFLVSDGVNSVVVKQALPKLNVEDDWYADISRNENEQKFLQFLNTIKTEATPELLYSNSEHSFFVMEFLDEEFQNWKKQMLNGVFNSQIAEKSAELLATIHQKSWDNEHLKKKFNKADNFYELRTEPYLVTTGERHPELKYLFIDEVKRLKSHREAIVHGDFSPKNIMIKNDRVVLLDHEVAWFGDPAFDLAFLLNHLYLKMLNHFKKTGKFEDLTKIAWATYFESMGSEIEEQMELRTIRLLLMMMLARIDGKSPVEYLETDQQEFVRSFVMANLPAGIYSHAEINQKWKYELKRTFGED</sequence>
<keyword evidence="3" id="KW-0547">Nucleotide-binding</keyword>
<reference evidence="7" key="1">
    <citation type="submission" date="2022-01" db="EMBL/GenBank/DDBJ databases">
        <authorList>
            <person name="Wang Y."/>
        </authorList>
    </citation>
    <scope>NUCLEOTIDE SEQUENCE</scope>
    <source>
        <strain evidence="7">WB101</strain>
    </source>
</reference>
<protein>
    <submittedName>
        <fullName evidence="7">Phosphotransferase</fullName>
    </submittedName>
</protein>
<dbReference type="Gene3D" id="3.90.1200.10">
    <property type="match status" value="1"/>
</dbReference>
<keyword evidence="4" id="KW-0418">Kinase</keyword>
<evidence type="ECO:0000313" key="7">
    <source>
        <dbReference type="EMBL" id="MCG2587237.1"/>
    </source>
</evidence>
<feature type="domain" description="Aminoglycoside phosphotransferase" evidence="6">
    <location>
        <begin position="23"/>
        <end position="231"/>
    </location>
</feature>
<dbReference type="InterPro" id="IPR011009">
    <property type="entry name" value="Kinase-like_dom_sf"/>
</dbReference>
<keyword evidence="2" id="KW-0808">Transferase</keyword>
<dbReference type="EMBL" id="JAKLWS010000001">
    <property type="protein sequence ID" value="MCG2587237.1"/>
    <property type="molecule type" value="Genomic_DNA"/>
</dbReference>
<dbReference type="PANTHER" id="PTHR34273:SF2">
    <property type="entry name" value="METHYLTHIORIBOSE KINASE"/>
    <property type="match status" value="1"/>
</dbReference>
<accession>A0ABS9K8P7</accession>
<comment type="caution">
    <text evidence="7">The sequence shown here is derived from an EMBL/GenBank/DDBJ whole genome shotgun (WGS) entry which is preliminary data.</text>
</comment>
<evidence type="ECO:0000256" key="5">
    <source>
        <dbReference type="ARBA" id="ARBA00022840"/>
    </source>
</evidence>
<evidence type="ECO:0000256" key="2">
    <source>
        <dbReference type="ARBA" id="ARBA00022679"/>
    </source>
</evidence>
<gene>
    <name evidence="7" type="ORF">L6773_01580</name>
</gene>
<dbReference type="InterPro" id="IPR002575">
    <property type="entry name" value="Aminoglycoside_PTrfase"/>
</dbReference>
<dbReference type="Gene3D" id="3.30.200.20">
    <property type="entry name" value="Phosphorylase Kinase, domain 1"/>
    <property type="match status" value="1"/>
</dbReference>
<dbReference type="InterPro" id="IPR008266">
    <property type="entry name" value="Tyr_kinase_AS"/>
</dbReference>
<reference evidence="7" key="2">
    <citation type="submission" date="2024-05" db="EMBL/GenBank/DDBJ databases">
        <title>Rhodohalobacter halophilus gen. nov., sp. nov., a moderately halophilic member of the family Balneolaceae.</title>
        <authorList>
            <person name="Xia J."/>
        </authorList>
    </citation>
    <scope>NUCLEOTIDE SEQUENCE</scope>
    <source>
        <strain evidence="7">WB101</strain>
    </source>
</reference>
<dbReference type="Proteomes" id="UP001165366">
    <property type="component" value="Unassembled WGS sequence"/>
</dbReference>
<evidence type="ECO:0000256" key="1">
    <source>
        <dbReference type="ARBA" id="ARBA00010165"/>
    </source>
</evidence>
<dbReference type="SUPFAM" id="SSF56112">
    <property type="entry name" value="Protein kinase-like (PK-like)"/>
    <property type="match status" value="1"/>
</dbReference>